<feature type="compositionally biased region" description="Basic and acidic residues" evidence="1">
    <location>
        <begin position="756"/>
        <end position="774"/>
    </location>
</feature>
<reference evidence="2" key="1">
    <citation type="submission" date="2021-02" db="EMBL/GenBank/DDBJ databases">
        <authorList>
            <person name="Dougan E. K."/>
            <person name="Rhodes N."/>
            <person name="Thang M."/>
            <person name="Chan C."/>
        </authorList>
    </citation>
    <scope>NUCLEOTIDE SEQUENCE</scope>
</reference>
<sequence>MPSAETTVRLFTRTWSIMAKALADASYAERVTVRQAVKKVALVRSCQLTVSGYSPLVIATGRRPPDLFDVETRSSEQLSADPAEEDRTTLELQRIAMRAHQEARQSLDLREDRARRVTPSHGPYQKEDRVFVWQKDESKKKSAGIWARGIVVSQESAMLLVEVHRAVLRVNQSKDEALDKIGDKIFEDAASLRVPVVRVWLRVNMFCVVNGLPLVLGYYHLFFEFWVLVVSAQSLPEVEKQHDVCFLFEDIIEEFDGALCVLCLRSERNSEALPAHATSSHDAAAVPPMIKNVRMVRLLAGGLMWKWISRTNLHRLRMHRSLGLIFSSHDWSGNMKCGCLGSLSSADVNELEQDIRDISDMRGHQSSWAVKSSENLSGTLCHNERFKLGTYMELSLEELQQSKVRPFDWNPRKIVAFVMANSKGRFQVWLHPAALVFDRFISWGFDSGISRLPEQAKKHRERVSSRVRQRGCIFHATENANYESIRNCGLVLQATKQSWQQHRRAIRFVYTGGLEFPGSRTVIRYGRNIFYAMLEVEAVFNHATRCTPTMVMLLSKPLVGQPADTGNYFVDSKKQPNVCTNGYHSPFSQDPRDKEPKVDDPDYASKISPFSFSAVAEAYGVDLFGYIQKHASDLEMRRTYKIVSAEEYQLFDSTLREPFDAPFILAFLEKALLDTEEKHFSSAFAHKELYSRPYEGLAVEDAAADLPQGEMADSSEKDASVPMDTDAPESSAQEEASGVKVEKTEGSPQGEGSGDQDVHMADAREVKQEDHDMAKGSSPQREAPMSDIASSKDADGAEVLRDQAIWEKCRGSRGFQGELQGSLECGS</sequence>
<dbReference type="Proteomes" id="UP000601435">
    <property type="component" value="Unassembled WGS sequence"/>
</dbReference>
<feature type="compositionally biased region" description="Basic and acidic residues" evidence="1">
    <location>
        <begin position="590"/>
        <end position="600"/>
    </location>
</feature>
<feature type="region of interest" description="Disordered" evidence="1">
    <location>
        <begin position="708"/>
        <end position="796"/>
    </location>
</feature>
<dbReference type="AlphaFoldDB" id="A0A812TD81"/>
<organism evidence="2 3">
    <name type="scientific">Symbiodinium necroappetens</name>
    <dbReference type="NCBI Taxonomy" id="1628268"/>
    <lineage>
        <taxon>Eukaryota</taxon>
        <taxon>Sar</taxon>
        <taxon>Alveolata</taxon>
        <taxon>Dinophyceae</taxon>
        <taxon>Suessiales</taxon>
        <taxon>Symbiodiniaceae</taxon>
        <taxon>Symbiodinium</taxon>
    </lineage>
</organism>
<proteinExistence type="predicted"/>
<protein>
    <submittedName>
        <fullName evidence="2">Uncharacterized protein</fullName>
    </submittedName>
</protein>
<comment type="caution">
    <text evidence="2">The sequence shown here is derived from an EMBL/GenBank/DDBJ whole genome shotgun (WGS) entry which is preliminary data.</text>
</comment>
<name>A0A812TD81_9DINO</name>
<keyword evidence="3" id="KW-1185">Reference proteome</keyword>
<evidence type="ECO:0000313" key="3">
    <source>
        <dbReference type="Proteomes" id="UP000601435"/>
    </source>
</evidence>
<evidence type="ECO:0000313" key="2">
    <source>
        <dbReference type="EMBL" id="CAE7518267.1"/>
    </source>
</evidence>
<accession>A0A812TD81</accession>
<evidence type="ECO:0000256" key="1">
    <source>
        <dbReference type="SAM" id="MobiDB-lite"/>
    </source>
</evidence>
<feature type="region of interest" description="Disordered" evidence="1">
    <location>
        <begin position="581"/>
        <end position="600"/>
    </location>
</feature>
<gene>
    <name evidence="2" type="ORF">SNEC2469_LOCUS14814</name>
</gene>
<dbReference type="EMBL" id="CAJNJA010023903">
    <property type="protein sequence ID" value="CAE7518267.1"/>
    <property type="molecule type" value="Genomic_DNA"/>
</dbReference>